<evidence type="ECO:0000256" key="2">
    <source>
        <dbReference type="SAM" id="Phobius"/>
    </source>
</evidence>
<feature type="transmembrane region" description="Helical" evidence="2">
    <location>
        <begin position="474"/>
        <end position="495"/>
    </location>
</feature>
<keyword evidence="2" id="KW-0812">Transmembrane</keyword>
<protein>
    <submittedName>
        <fullName evidence="3">Uncharacterized protein</fullName>
    </submittedName>
</protein>
<proteinExistence type="predicted"/>
<dbReference type="AlphaFoldDB" id="R7Q5Q9"/>
<gene>
    <name evidence="3" type="ORF">CHC_T00002019001</name>
</gene>
<evidence type="ECO:0000313" key="4">
    <source>
        <dbReference type="Proteomes" id="UP000012073"/>
    </source>
</evidence>
<evidence type="ECO:0000313" key="3">
    <source>
        <dbReference type="EMBL" id="CDF33173.1"/>
    </source>
</evidence>
<dbReference type="Gramene" id="CDF33173">
    <property type="protein sequence ID" value="CDF33173"/>
    <property type="gene ID" value="CHC_T00002019001"/>
</dbReference>
<keyword evidence="2" id="KW-1133">Transmembrane helix</keyword>
<accession>R7Q5Q9</accession>
<organism evidence="3 4">
    <name type="scientific">Chondrus crispus</name>
    <name type="common">Carrageen Irish moss</name>
    <name type="synonym">Polymorpha crispa</name>
    <dbReference type="NCBI Taxonomy" id="2769"/>
    <lineage>
        <taxon>Eukaryota</taxon>
        <taxon>Rhodophyta</taxon>
        <taxon>Florideophyceae</taxon>
        <taxon>Rhodymeniophycidae</taxon>
        <taxon>Gigartinales</taxon>
        <taxon>Gigartinaceae</taxon>
        <taxon>Chondrus</taxon>
    </lineage>
</organism>
<dbReference type="Proteomes" id="UP000012073">
    <property type="component" value="Unassembled WGS sequence"/>
</dbReference>
<dbReference type="RefSeq" id="XP_005712976.1">
    <property type="nucleotide sequence ID" value="XM_005712919.1"/>
</dbReference>
<name>R7Q5Q9_CHOCR</name>
<evidence type="ECO:0000256" key="1">
    <source>
        <dbReference type="SAM" id="MobiDB-lite"/>
    </source>
</evidence>
<dbReference type="KEGG" id="ccp:CHC_T00002019001"/>
<dbReference type="GeneID" id="17320694"/>
<sequence>MYGFLEQEYTVPVPVPLWNVARFMFISVGVTSLLSKLWSSIGASAAGCVVARGGEVQLRSRTFTRSSLVAEEDAKNWKVRWLINAVAMLLFVSDLALEFGSGAKEVLAGPRLGAGYQQAHALPQLEVIHTSLGHWDIASQAGELYFQDFKVTEMSRYSFTDGTKPSVDDLADLRKRDVLDSSWQRIDSINKGAWLAVRQLAHVSFAGAPGKMLVRNRTAIYSGYMGEYVLEIIGQGNIDSSIFAEAMSETRLAVAFTTLTRTNSPLRISLPARPQFEVNCGGDGTSIPGWKVVCRPFTSRPWQMLRPEVAATRDRRWQVESELVDVYFGAPSDRGDVQSDADGLEYSPRTSDGASRVVSTRRGSILLTLGRWQMKLSVSPKGLVTCLRPLHFRTDAESYACRVRLWQEETEQQGAMMALQLAMYRDSEAWAIYDMWKASPATVSTVRLEWIRGGLTSRAARQVSNTRTVATVRAPFLLGIMIILGTTLLGILVLISNMRVVGRGPALLRNLTIERTRRSLAMSQSTRFNCCHVPCHSPVTSIVATGDLTCHLTTTYRERVKTERVIAPERGYMLLMGTGGFKGAKQDEVKSDDCT</sequence>
<reference evidence="4" key="1">
    <citation type="journal article" date="2013" name="Proc. Natl. Acad. Sci. U.S.A.">
        <title>Genome structure and metabolic features in the red seaweed Chondrus crispus shed light on evolution of the Archaeplastida.</title>
        <authorList>
            <person name="Collen J."/>
            <person name="Porcel B."/>
            <person name="Carre W."/>
            <person name="Ball S.G."/>
            <person name="Chaparro C."/>
            <person name="Tonon T."/>
            <person name="Barbeyron T."/>
            <person name="Michel G."/>
            <person name="Noel B."/>
            <person name="Valentin K."/>
            <person name="Elias M."/>
            <person name="Artiguenave F."/>
            <person name="Arun A."/>
            <person name="Aury J.M."/>
            <person name="Barbosa-Neto J.F."/>
            <person name="Bothwell J.H."/>
            <person name="Bouget F.Y."/>
            <person name="Brillet L."/>
            <person name="Cabello-Hurtado F."/>
            <person name="Capella-Gutierrez S."/>
            <person name="Charrier B."/>
            <person name="Cladiere L."/>
            <person name="Cock J.M."/>
            <person name="Coelho S.M."/>
            <person name="Colleoni C."/>
            <person name="Czjzek M."/>
            <person name="Da Silva C."/>
            <person name="Delage L."/>
            <person name="Denoeud F."/>
            <person name="Deschamps P."/>
            <person name="Dittami S.M."/>
            <person name="Gabaldon T."/>
            <person name="Gachon C.M."/>
            <person name="Groisillier A."/>
            <person name="Herve C."/>
            <person name="Jabbari K."/>
            <person name="Katinka M."/>
            <person name="Kloareg B."/>
            <person name="Kowalczyk N."/>
            <person name="Labadie K."/>
            <person name="Leblanc C."/>
            <person name="Lopez P.J."/>
            <person name="McLachlan D.H."/>
            <person name="Meslet-Cladiere L."/>
            <person name="Moustafa A."/>
            <person name="Nehr Z."/>
            <person name="Nyvall Collen P."/>
            <person name="Panaud O."/>
            <person name="Partensky F."/>
            <person name="Poulain J."/>
            <person name="Rensing S.A."/>
            <person name="Rousvoal S."/>
            <person name="Samson G."/>
            <person name="Symeonidi A."/>
            <person name="Weissenbach J."/>
            <person name="Zambounis A."/>
            <person name="Wincker P."/>
            <person name="Boyen C."/>
        </authorList>
    </citation>
    <scope>NUCLEOTIDE SEQUENCE [LARGE SCALE GENOMIC DNA]</scope>
    <source>
        <strain evidence="4">cv. Stackhouse</strain>
    </source>
</reference>
<dbReference type="EMBL" id="HG001635">
    <property type="protein sequence ID" value="CDF33173.1"/>
    <property type="molecule type" value="Genomic_DNA"/>
</dbReference>
<feature type="region of interest" description="Disordered" evidence="1">
    <location>
        <begin position="334"/>
        <end position="355"/>
    </location>
</feature>
<dbReference type="PhylomeDB" id="R7Q5Q9"/>
<keyword evidence="2" id="KW-0472">Membrane</keyword>
<keyword evidence="4" id="KW-1185">Reference proteome</keyword>